<proteinExistence type="predicted"/>
<dbReference type="GO" id="GO:0055085">
    <property type="term" value="P:transmembrane transport"/>
    <property type="evidence" value="ECO:0007669"/>
    <property type="project" value="InterPro"/>
</dbReference>
<dbReference type="CDD" id="cd13665">
    <property type="entry name" value="PBP2_TRAP_Dctp3_4"/>
    <property type="match status" value="1"/>
</dbReference>
<gene>
    <name evidence="5" type="ORF">DL237_09205</name>
</gene>
<comment type="caution">
    <text evidence="5">The sequence shown here is derived from an EMBL/GenBank/DDBJ whole genome shotgun (WGS) entry which is preliminary data.</text>
</comment>
<reference evidence="5 6" key="1">
    <citation type="submission" date="2018-08" db="EMBL/GenBank/DDBJ databases">
        <title>Pseudooceanicola sediminis CY03 in the family Rhodobacteracea.</title>
        <authorList>
            <person name="Zhang Y.-J."/>
        </authorList>
    </citation>
    <scope>NUCLEOTIDE SEQUENCE [LARGE SCALE GENOMIC DNA]</scope>
    <source>
        <strain evidence="5 6">CY03</strain>
    </source>
</reference>
<evidence type="ECO:0000256" key="3">
    <source>
        <dbReference type="ARBA" id="ARBA00022764"/>
    </source>
</evidence>
<feature type="signal peptide" evidence="4">
    <location>
        <begin position="1"/>
        <end position="23"/>
    </location>
</feature>
<evidence type="ECO:0000256" key="2">
    <source>
        <dbReference type="ARBA" id="ARBA00022729"/>
    </source>
</evidence>
<accession>A0A399J0S5</accession>
<evidence type="ECO:0000313" key="6">
    <source>
        <dbReference type="Proteomes" id="UP000265848"/>
    </source>
</evidence>
<dbReference type="NCBIfam" id="NF037995">
    <property type="entry name" value="TRAP_S1"/>
    <property type="match status" value="1"/>
</dbReference>
<comment type="subcellular location">
    <subcellularLocation>
        <location evidence="1">Periplasm</location>
    </subcellularLocation>
</comment>
<evidence type="ECO:0000256" key="1">
    <source>
        <dbReference type="ARBA" id="ARBA00004418"/>
    </source>
</evidence>
<keyword evidence="6" id="KW-1185">Reference proteome</keyword>
<dbReference type="Proteomes" id="UP000265848">
    <property type="component" value="Unassembled WGS sequence"/>
</dbReference>
<dbReference type="InterPro" id="IPR038404">
    <property type="entry name" value="TRAP_DctP_sf"/>
</dbReference>
<dbReference type="RefSeq" id="WP_119398770.1">
    <property type="nucleotide sequence ID" value="NZ_QWJJ01000007.1"/>
</dbReference>
<sequence length="329" mass="34403">MGIIKTITAATVALGLAGAAASAEELKFANFLAGGHPYTAGTFQPFADMVAEKSGGDVTVRLYNGGELGAGPVEQYSRALDGVADLAVSLPGYTASTFPVTLLAELPGVLDEATGTQTIWDNIDLFKSEYRRVQLVALWSSAKNYLFSRDTAVRSLDDVKGLKIRVPSRSTGLMVEAWGATPVSMPVSDIYNAMQTGVIDAALIDGTGVNAFKLGEVAKYLTVGIESTNSPFFIVMNRDAFRALSDEDQQAVLEAGKEASLLGQQTQLTVAEKGIASFAEMEGHEVITPEGDALAAFNAASESIVPTVIADVAAEGVDAQAVVDALKGE</sequence>
<dbReference type="PANTHER" id="PTHR33376:SF15">
    <property type="entry name" value="BLL6794 PROTEIN"/>
    <property type="match status" value="1"/>
</dbReference>
<dbReference type="SUPFAM" id="SSF53850">
    <property type="entry name" value="Periplasmic binding protein-like II"/>
    <property type="match status" value="1"/>
</dbReference>
<evidence type="ECO:0000313" key="5">
    <source>
        <dbReference type="EMBL" id="RII38860.1"/>
    </source>
</evidence>
<organism evidence="5 6">
    <name type="scientific">Pseudooceanicola sediminis</name>
    <dbReference type="NCBI Taxonomy" id="2211117"/>
    <lineage>
        <taxon>Bacteria</taxon>
        <taxon>Pseudomonadati</taxon>
        <taxon>Pseudomonadota</taxon>
        <taxon>Alphaproteobacteria</taxon>
        <taxon>Rhodobacterales</taxon>
        <taxon>Paracoccaceae</taxon>
        <taxon>Pseudooceanicola</taxon>
    </lineage>
</organism>
<dbReference type="GO" id="GO:0042597">
    <property type="term" value="C:periplasmic space"/>
    <property type="evidence" value="ECO:0007669"/>
    <property type="project" value="UniProtKB-SubCell"/>
</dbReference>
<feature type="chain" id="PRO_5017208770" evidence="4">
    <location>
        <begin position="24"/>
        <end position="329"/>
    </location>
</feature>
<dbReference type="OrthoDB" id="7822595at2"/>
<protein>
    <submittedName>
        <fullName evidence="5">ABC transporter substrate-binding protein</fullName>
    </submittedName>
</protein>
<dbReference type="AlphaFoldDB" id="A0A399J0S5"/>
<dbReference type="EMBL" id="QWJJ01000007">
    <property type="protein sequence ID" value="RII38860.1"/>
    <property type="molecule type" value="Genomic_DNA"/>
</dbReference>
<keyword evidence="3" id="KW-0574">Periplasm</keyword>
<name>A0A399J0S5_9RHOB</name>
<keyword evidence="2 4" id="KW-0732">Signal</keyword>
<evidence type="ECO:0000256" key="4">
    <source>
        <dbReference type="SAM" id="SignalP"/>
    </source>
</evidence>
<dbReference type="InterPro" id="IPR018389">
    <property type="entry name" value="DctP_fam"/>
</dbReference>
<dbReference type="Pfam" id="PF03480">
    <property type="entry name" value="DctP"/>
    <property type="match status" value="1"/>
</dbReference>
<dbReference type="PANTHER" id="PTHR33376">
    <property type="match status" value="1"/>
</dbReference>
<dbReference type="Gene3D" id="3.40.190.170">
    <property type="entry name" value="Bacterial extracellular solute-binding protein, family 7"/>
    <property type="match status" value="1"/>
</dbReference>